<keyword evidence="1" id="KW-0413">Isomerase</keyword>
<dbReference type="EC" id="5.4.4.2" evidence="1"/>
<dbReference type="InterPro" id="IPR005801">
    <property type="entry name" value="ADC_synthase"/>
</dbReference>
<accession>A0A2X2BFB3</accession>
<dbReference type="SUPFAM" id="SSF56322">
    <property type="entry name" value="ADC synthase"/>
    <property type="match status" value="1"/>
</dbReference>
<dbReference type="GO" id="GO:0009234">
    <property type="term" value="P:menaquinone biosynthetic process"/>
    <property type="evidence" value="ECO:0007669"/>
    <property type="project" value="TreeGrafter"/>
</dbReference>
<protein>
    <submittedName>
        <fullName evidence="1">Menaquinone-specific isochorismate synthase</fullName>
        <ecNumber evidence="1">5.4.4.2</ecNumber>
    </submittedName>
</protein>
<reference evidence="1 2" key="1">
    <citation type="submission" date="2018-06" db="EMBL/GenBank/DDBJ databases">
        <authorList>
            <consortium name="Pathogen Informatics"/>
            <person name="Doyle S."/>
        </authorList>
    </citation>
    <scope>NUCLEOTIDE SEQUENCE [LARGE SCALE GENOMIC DNA]</scope>
    <source>
        <strain evidence="1 2">NCTC10975</strain>
    </source>
</reference>
<dbReference type="GO" id="GO:0008909">
    <property type="term" value="F:isochorismate synthase activity"/>
    <property type="evidence" value="ECO:0007669"/>
    <property type="project" value="UniProtKB-EC"/>
</dbReference>
<sequence length="176" mass="20436">MSFSLLSWLAAQTYYPQFYWQHRDESEEVAACGQVKCFNHIRDAHRFLATHRHSLHTDDVRIWGLNAWDTIIPGRIDKEKGDDAYLFLPRIEIRRQQQLSIHINLLAEEDKQSALAFIRSLKNALNIAPLSVKVTSVEHSLTQQQWTDYLNIALDEINQGVFEKVVPARGNLLKLR</sequence>
<dbReference type="InterPro" id="IPR044250">
    <property type="entry name" value="MenF-like"/>
</dbReference>
<gene>
    <name evidence="1" type="primary">menF_1</name>
    <name evidence="1" type="ORF">NCTC10975_01257</name>
</gene>
<name>A0A2X2BFB3_PROMI</name>
<dbReference type="Gene3D" id="3.60.120.10">
    <property type="entry name" value="Anthranilate synthase"/>
    <property type="match status" value="1"/>
</dbReference>
<evidence type="ECO:0000313" key="1">
    <source>
        <dbReference type="EMBL" id="SPY94902.1"/>
    </source>
</evidence>
<evidence type="ECO:0000313" key="2">
    <source>
        <dbReference type="Proteomes" id="UP000251485"/>
    </source>
</evidence>
<dbReference type="EMBL" id="UAUE01000007">
    <property type="protein sequence ID" value="SPY94902.1"/>
    <property type="molecule type" value="Genomic_DNA"/>
</dbReference>
<organism evidence="1 2">
    <name type="scientific">Proteus mirabilis</name>
    <dbReference type="NCBI Taxonomy" id="584"/>
    <lineage>
        <taxon>Bacteria</taxon>
        <taxon>Pseudomonadati</taxon>
        <taxon>Pseudomonadota</taxon>
        <taxon>Gammaproteobacteria</taxon>
        <taxon>Enterobacterales</taxon>
        <taxon>Morganellaceae</taxon>
        <taxon>Proteus</taxon>
    </lineage>
</organism>
<dbReference type="PANTHER" id="PTHR47253">
    <property type="match status" value="1"/>
</dbReference>
<proteinExistence type="predicted"/>
<dbReference type="Proteomes" id="UP000251485">
    <property type="component" value="Unassembled WGS sequence"/>
</dbReference>
<dbReference type="PANTHER" id="PTHR47253:SF4">
    <property type="entry name" value="ISOCHORISMATE SYNTHASE 2, CHLOROPLASTIC"/>
    <property type="match status" value="1"/>
</dbReference>
<dbReference type="AlphaFoldDB" id="A0A2X2BFB3"/>